<dbReference type="Pfam" id="PF05013">
    <property type="entry name" value="FGase"/>
    <property type="match status" value="1"/>
</dbReference>
<dbReference type="Gene3D" id="3.40.630.40">
    <property type="entry name" value="Zn-dependent exopeptidases"/>
    <property type="match status" value="1"/>
</dbReference>
<name>A0A956LXZ3_UNCEI</name>
<comment type="caution">
    <text evidence="1">The sequence shown here is derived from an EMBL/GenBank/DDBJ whole genome shotgun (WGS) entry which is preliminary data.</text>
</comment>
<reference evidence="1" key="2">
    <citation type="journal article" date="2021" name="Microbiome">
        <title>Successional dynamics and alternative stable states in a saline activated sludge microbial community over 9 years.</title>
        <authorList>
            <person name="Wang Y."/>
            <person name="Ye J."/>
            <person name="Ju F."/>
            <person name="Liu L."/>
            <person name="Boyd J.A."/>
            <person name="Deng Y."/>
            <person name="Parks D.H."/>
            <person name="Jiang X."/>
            <person name="Yin X."/>
            <person name="Woodcroft B.J."/>
            <person name="Tyson G.W."/>
            <person name="Hugenholtz P."/>
            <person name="Polz M.F."/>
            <person name="Zhang T."/>
        </authorList>
    </citation>
    <scope>NUCLEOTIDE SEQUENCE</scope>
    <source>
        <strain evidence="1">HKST-UBA01</strain>
    </source>
</reference>
<organism evidence="1 2">
    <name type="scientific">Eiseniibacteriota bacterium</name>
    <dbReference type="NCBI Taxonomy" id="2212470"/>
    <lineage>
        <taxon>Bacteria</taxon>
        <taxon>Candidatus Eiseniibacteriota</taxon>
    </lineage>
</organism>
<sequence>MSPRSSRSETAWALLVTCEHGGNRVPPRYRALFNEHGQLLQSHRGFDAGALATARLIARTLSAPLVGATVTRLVVDLNRTERSATRFSEITRPLSDEERDRILQDHYRPHWNAVRRALSRLRERPHVTTVLHVASHSFTPVWKGCERRTDIGLLFDPQRASEARFARIWQRELRRLAPELAVHRNAPYRGWTDGMTSELRRALPAARYLGFELEVNQRLLHDASRWRRQRRAIVRALTAAMEIASSR</sequence>
<dbReference type="SUPFAM" id="SSF53187">
    <property type="entry name" value="Zn-dependent exopeptidases"/>
    <property type="match status" value="1"/>
</dbReference>
<gene>
    <name evidence="1" type="ORF">KC729_07920</name>
</gene>
<dbReference type="EMBL" id="JAGQHR010000195">
    <property type="protein sequence ID" value="MCA9727594.1"/>
    <property type="molecule type" value="Genomic_DNA"/>
</dbReference>
<dbReference type="Proteomes" id="UP000697710">
    <property type="component" value="Unassembled WGS sequence"/>
</dbReference>
<proteinExistence type="predicted"/>
<accession>A0A956LXZ3</accession>
<evidence type="ECO:0000313" key="1">
    <source>
        <dbReference type="EMBL" id="MCA9727594.1"/>
    </source>
</evidence>
<reference evidence="1" key="1">
    <citation type="submission" date="2020-04" db="EMBL/GenBank/DDBJ databases">
        <authorList>
            <person name="Zhang T."/>
        </authorList>
    </citation>
    <scope>NUCLEOTIDE SEQUENCE</scope>
    <source>
        <strain evidence="1">HKST-UBA01</strain>
    </source>
</reference>
<protein>
    <submittedName>
        <fullName evidence="1">N-formylglutamate amidohydrolase</fullName>
    </submittedName>
</protein>
<dbReference type="AlphaFoldDB" id="A0A956LXZ3"/>
<dbReference type="InterPro" id="IPR007709">
    <property type="entry name" value="N-FG_amidohydro"/>
</dbReference>
<evidence type="ECO:0000313" key="2">
    <source>
        <dbReference type="Proteomes" id="UP000697710"/>
    </source>
</evidence>